<evidence type="ECO:0000313" key="3">
    <source>
        <dbReference type="Proteomes" id="UP000198963"/>
    </source>
</evidence>
<proteinExistence type="predicted"/>
<evidence type="ECO:0000313" key="2">
    <source>
        <dbReference type="EMBL" id="SDS13208.1"/>
    </source>
</evidence>
<protein>
    <submittedName>
        <fullName evidence="2">Uncharacterized protein</fullName>
    </submittedName>
</protein>
<dbReference type="RefSeq" id="WP_092444738.1">
    <property type="nucleotide sequence ID" value="NZ_JBLXAG010000022.1"/>
</dbReference>
<accession>A0A1H1PPW0</accession>
<dbReference type="AlphaFoldDB" id="A0A1H1PPW0"/>
<dbReference type="Proteomes" id="UP000198963">
    <property type="component" value="Chromosome I"/>
</dbReference>
<feature type="transmembrane region" description="Helical" evidence="1">
    <location>
        <begin position="61"/>
        <end position="81"/>
    </location>
</feature>
<reference evidence="2 3" key="1">
    <citation type="submission" date="2016-10" db="EMBL/GenBank/DDBJ databases">
        <authorList>
            <person name="Varghese N."/>
            <person name="Submissions S."/>
        </authorList>
    </citation>
    <scope>NUCLEOTIDE SEQUENCE [LARGE SCALE GENOMIC DNA]</scope>
    <source>
        <strain evidence="2 3">RHA_55</strain>
    </source>
</reference>
<keyword evidence="1" id="KW-1133">Transmembrane helix</keyword>
<dbReference type="EMBL" id="LT629774">
    <property type="protein sequence ID" value="SDS13208.1"/>
    <property type="molecule type" value="Genomic_DNA"/>
</dbReference>
<keyword evidence="1" id="KW-0472">Membrane</keyword>
<evidence type="ECO:0000256" key="1">
    <source>
        <dbReference type="SAM" id="Phobius"/>
    </source>
</evidence>
<dbReference type="STRING" id="1249933.SAMN04489797_0940"/>
<organism evidence="2 3">
    <name type="scientific">Winogradskyella sediminis</name>
    <dbReference type="NCBI Taxonomy" id="1382466"/>
    <lineage>
        <taxon>Bacteria</taxon>
        <taxon>Pseudomonadati</taxon>
        <taxon>Bacteroidota</taxon>
        <taxon>Flavobacteriia</taxon>
        <taxon>Flavobacteriales</taxon>
        <taxon>Flavobacteriaceae</taxon>
        <taxon>Winogradskyella</taxon>
    </lineage>
</organism>
<sequence length="82" mass="9217">MELSLHSALEIVPEPIEVSHFTTQGLLNSNYKSIVKQNYKTLASESVFGIRQRSRTIQFNTVNHIGVILKLSVFALTLIALF</sequence>
<keyword evidence="3" id="KW-1185">Reference proteome</keyword>
<keyword evidence="1" id="KW-0812">Transmembrane</keyword>
<name>A0A1H1PPW0_9FLAO</name>
<gene>
    <name evidence="2" type="ORF">SAMN04489797_0940</name>
</gene>